<dbReference type="InterPro" id="IPR006222">
    <property type="entry name" value="GCVT_N"/>
</dbReference>
<dbReference type="AlphaFoldDB" id="A0A381PAH8"/>
<dbReference type="GO" id="GO:0005960">
    <property type="term" value="C:glycine cleavage complex"/>
    <property type="evidence" value="ECO:0007669"/>
    <property type="project" value="InterPro"/>
</dbReference>
<dbReference type="PANTHER" id="PTHR43757">
    <property type="entry name" value="AMINOMETHYLTRANSFERASE"/>
    <property type="match status" value="1"/>
</dbReference>
<dbReference type="InterPro" id="IPR022903">
    <property type="entry name" value="GcvT_bac"/>
</dbReference>
<dbReference type="InterPro" id="IPR006223">
    <property type="entry name" value="GcvT"/>
</dbReference>
<comment type="similarity">
    <text evidence="1">Belongs to the GcvT family.</text>
</comment>
<accession>A0A381PAH8</accession>
<dbReference type="EC" id="2.1.2.10" evidence="2"/>
<evidence type="ECO:0000259" key="8">
    <source>
        <dbReference type="Pfam" id="PF08669"/>
    </source>
</evidence>
<dbReference type="NCBIfam" id="TIGR00528">
    <property type="entry name" value="gcvT"/>
    <property type="match status" value="1"/>
</dbReference>
<dbReference type="GO" id="GO:0004047">
    <property type="term" value="F:aminomethyltransferase activity"/>
    <property type="evidence" value="ECO:0007669"/>
    <property type="project" value="UniProtKB-EC"/>
</dbReference>
<dbReference type="FunFam" id="4.10.1250.10:FF:000001">
    <property type="entry name" value="Aminomethyltransferase"/>
    <property type="match status" value="1"/>
</dbReference>
<name>A0A381PAH8_9ZZZZ</name>
<dbReference type="InterPro" id="IPR029043">
    <property type="entry name" value="GcvT/YgfZ_C"/>
</dbReference>
<organism evidence="9">
    <name type="scientific">marine metagenome</name>
    <dbReference type="NCBI Taxonomy" id="408172"/>
    <lineage>
        <taxon>unclassified sequences</taxon>
        <taxon>metagenomes</taxon>
        <taxon>ecological metagenomes</taxon>
    </lineage>
</organism>
<evidence type="ECO:0000313" key="9">
    <source>
        <dbReference type="EMBL" id="SUZ63634.1"/>
    </source>
</evidence>
<evidence type="ECO:0000259" key="7">
    <source>
        <dbReference type="Pfam" id="PF01571"/>
    </source>
</evidence>
<dbReference type="Gene3D" id="2.40.30.110">
    <property type="entry name" value="Aminomethyltransferase beta-barrel domains"/>
    <property type="match status" value="1"/>
</dbReference>
<dbReference type="PIRSF" id="PIRSF006487">
    <property type="entry name" value="GcvT"/>
    <property type="match status" value="1"/>
</dbReference>
<feature type="non-terminal residue" evidence="9">
    <location>
        <position position="1"/>
    </location>
</feature>
<dbReference type="InterPro" id="IPR028896">
    <property type="entry name" value="GcvT/YgfZ/DmdA"/>
</dbReference>
<feature type="domain" description="GCVT N-terminal" evidence="7">
    <location>
        <begin position="10"/>
        <end position="266"/>
    </location>
</feature>
<evidence type="ECO:0000256" key="5">
    <source>
        <dbReference type="ARBA" id="ARBA00031395"/>
    </source>
</evidence>
<dbReference type="Gene3D" id="4.10.1250.10">
    <property type="entry name" value="Aminomethyltransferase fragment"/>
    <property type="match status" value="1"/>
</dbReference>
<gene>
    <name evidence="9" type="ORF">METZ01_LOCUS16488</name>
</gene>
<dbReference type="InterPro" id="IPR013977">
    <property type="entry name" value="GcvT_C"/>
</dbReference>
<dbReference type="InterPro" id="IPR027266">
    <property type="entry name" value="TrmE/GcvT-like"/>
</dbReference>
<dbReference type="HAMAP" id="MF_00259">
    <property type="entry name" value="GcvT"/>
    <property type="match status" value="1"/>
</dbReference>
<evidence type="ECO:0000256" key="2">
    <source>
        <dbReference type="ARBA" id="ARBA00012616"/>
    </source>
</evidence>
<dbReference type="EMBL" id="UINC01000921">
    <property type="protein sequence ID" value="SUZ63634.1"/>
    <property type="molecule type" value="Genomic_DNA"/>
</dbReference>
<dbReference type="GO" id="GO:0008483">
    <property type="term" value="F:transaminase activity"/>
    <property type="evidence" value="ECO:0007669"/>
    <property type="project" value="UniProtKB-KW"/>
</dbReference>
<dbReference type="Pfam" id="PF08669">
    <property type="entry name" value="GCV_T_C"/>
    <property type="match status" value="1"/>
</dbReference>
<sequence>VGETGKRTSLYDYHLSLGAKMVSFGGFEMPVQYSGIIDEHTSVREAVGLFDLSHMGEFVISGSRAASFLQRMTTNDINAVQIGQAQYTAICNENGGIIDDCVLYRFSDHYLLVVNASNIEKDYGWLESNIQGEVLLKDRSDDFSLVAIQGPHSLDLMCRVVSNPEEVKFLPFYWHCESVVAGVHVICARTGYTGELGYEIYINGEEAEQVWNILLEEGASLGVKPVGLGARDTLRLEMKYCLYGNDIDEKTNPIEAGLGWITKLEKGDFVGKAAIAKVQSDGPERKLVGFELLDRGIARHGYSAIYNGNTIGSVTSGTHSPTLGKSIGMAYVDSFHASTGTELEIDVRGKVIPATVVETPFWTKGTATKKV</sequence>
<proteinExistence type="inferred from homology"/>
<dbReference type="GO" id="GO:0006546">
    <property type="term" value="P:glycine catabolic process"/>
    <property type="evidence" value="ECO:0007669"/>
    <property type="project" value="InterPro"/>
</dbReference>
<dbReference type="NCBIfam" id="NF001567">
    <property type="entry name" value="PRK00389.1"/>
    <property type="match status" value="1"/>
</dbReference>
<dbReference type="FunFam" id="2.40.30.110:FF:000003">
    <property type="entry name" value="Aminomethyltransferase"/>
    <property type="match status" value="1"/>
</dbReference>
<evidence type="ECO:0000256" key="4">
    <source>
        <dbReference type="ARBA" id="ARBA00022679"/>
    </source>
</evidence>
<dbReference type="PANTHER" id="PTHR43757:SF2">
    <property type="entry name" value="AMINOMETHYLTRANSFERASE, MITOCHONDRIAL"/>
    <property type="match status" value="1"/>
</dbReference>
<reference evidence="9" key="1">
    <citation type="submission" date="2018-05" db="EMBL/GenBank/DDBJ databases">
        <authorList>
            <person name="Lanie J.A."/>
            <person name="Ng W.-L."/>
            <person name="Kazmierczak K.M."/>
            <person name="Andrzejewski T.M."/>
            <person name="Davidsen T.M."/>
            <person name="Wayne K.J."/>
            <person name="Tettelin H."/>
            <person name="Glass J.I."/>
            <person name="Rusch D."/>
            <person name="Podicherti R."/>
            <person name="Tsui H.-C.T."/>
            <person name="Winkler M.E."/>
        </authorList>
    </citation>
    <scope>NUCLEOTIDE SEQUENCE</scope>
</reference>
<evidence type="ECO:0000256" key="3">
    <source>
        <dbReference type="ARBA" id="ARBA00022576"/>
    </source>
</evidence>
<feature type="domain" description="Aminomethyltransferase C-terminal" evidence="8">
    <location>
        <begin position="285"/>
        <end position="361"/>
    </location>
</feature>
<comment type="catalytic activity">
    <reaction evidence="6">
        <text>N(6)-[(R)-S(8)-aminomethyldihydrolipoyl]-L-lysyl-[protein] + (6S)-5,6,7,8-tetrahydrofolate = N(6)-[(R)-dihydrolipoyl]-L-lysyl-[protein] + (6R)-5,10-methylene-5,6,7,8-tetrahydrofolate + NH4(+)</text>
        <dbReference type="Rhea" id="RHEA:16945"/>
        <dbReference type="Rhea" id="RHEA-COMP:10475"/>
        <dbReference type="Rhea" id="RHEA-COMP:10492"/>
        <dbReference type="ChEBI" id="CHEBI:15636"/>
        <dbReference type="ChEBI" id="CHEBI:28938"/>
        <dbReference type="ChEBI" id="CHEBI:57453"/>
        <dbReference type="ChEBI" id="CHEBI:83100"/>
        <dbReference type="ChEBI" id="CHEBI:83143"/>
        <dbReference type="EC" id="2.1.2.10"/>
    </reaction>
</comment>
<evidence type="ECO:0000256" key="6">
    <source>
        <dbReference type="ARBA" id="ARBA00047665"/>
    </source>
</evidence>
<dbReference type="GO" id="GO:0005829">
    <property type="term" value="C:cytosol"/>
    <property type="evidence" value="ECO:0007669"/>
    <property type="project" value="TreeGrafter"/>
</dbReference>
<dbReference type="Gene3D" id="3.30.70.1400">
    <property type="entry name" value="Aminomethyltransferase beta-barrel domains"/>
    <property type="match status" value="1"/>
</dbReference>
<dbReference type="SUPFAM" id="SSF101790">
    <property type="entry name" value="Aminomethyltransferase beta-barrel domain"/>
    <property type="match status" value="1"/>
</dbReference>
<dbReference type="Gene3D" id="3.30.1360.120">
    <property type="entry name" value="Probable tRNA modification gtpase trme, domain 1"/>
    <property type="match status" value="1"/>
</dbReference>
<evidence type="ECO:0000256" key="1">
    <source>
        <dbReference type="ARBA" id="ARBA00008609"/>
    </source>
</evidence>
<protein>
    <recommendedName>
        <fullName evidence="2">aminomethyltransferase</fullName>
        <ecNumber evidence="2">2.1.2.10</ecNumber>
    </recommendedName>
    <alternativeName>
        <fullName evidence="5">Glycine cleavage system T protein</fullName>
    </alternativeName>
</protein>
<keyword evidence="3" id="KW-0032">Aminotransferase</keyword>
<dbReference type="FunFam" id="3.30.70.1400:FF:000001">
    <property type="entry name" value="Aminomethyltransferase"/>
    <property type="match status" value="1"/>
</dbReference>
<keyword evidence="4" id="KW-0808">Transferase</keyword>
<dbReference type="SUPFAM" id="SSF103025">
    <property type="entry name" value="Folate-binding domain"/>
    <property type="match status" value="1"/>
</dbReference>
<dbReference type="Pfam" id="PF01571">
    <property type="entry name" value="GCV_T"/>
    <property type="match status" value="1"/>
</dbReference>